<dbReference type="InterPro" id="IPR015943">
    <property type="entry name" value="WD40/YVTN_repeat-like_dom_sf"/>
</dbReference>
<gene>
    <name evidence="2" type="ORF">GS424_004065</name>
</gene>
<evidence type="ECO:0000313" key="2">
    <source>
        <dbReference type="EMBL" id="QOS69033.1"/>
    </source>
</evidence>
<dbReference type="GO" id="GO:0017057">
    <property type="term" value="F:6-phosphogluconolactonase activity"/>
    <property type="evidence" value="ECO:0007669"/>
    <property type="project" value="TreeGrafter"/>
</dbReference>
<dbReference type="Gene3D" id="2.130.10.10">
    <property type="entry name" value="YVTN repeat-like/Quinoprotein amine dehydrogenase"/>
    <property type="match status" value="1"/>
</dbReference>
<dbReference type="PANTHER" id="PTHR30344">
    <property type="entry name" value="6-PHOSPHOGLUCONOLACTONASE-RELATED"/>
    <property type="match status" value="1"/>
</dbReference>
<dbReference type="PANTHER" id="PTHR30344:SF1">
    <property type="entry name" value="6-PHOSPHOGLUCONOLACTONASE"/>
    <property type="match status" value="1"/>
</dbReference>
<sequence length="412" mass="43918">MAARHRARILSRPYWAFDDIFIARKAVAHDETDEPAPRPRRQQRTAALARRARRAAAGRGASVSGGAFRRLFAGGYTGDAEHAGIHTLAFDEDRGEARVVRTDGCAPNPSYLARRGPFLYAAHELDACGRMASYAIEADGSLTCRGACTAPRDAGTCFVLPDPSGCSLYGANYLSGSIGCCALLDDGRLVAGLPSRRHEGRGLRDDRQEAPHVHSLSFVPGTRLLVAVDLGIDALVIYPVDACGAIAPEPVETVRVAAGSGPRMVAYHPRLPVAALANELACNVLLFHFDEAGLHWRPVAQLALPQTPDGDALAAHIAFAPDGRQLYASVRGSDRLAAFQVDEQGRAAGRWDVGCGGRGPRHFALSPDGRFLAVANLASDDVRLFERDAADGAVRAVAHVRVPQPACVVWDA</sequence>
<accession>A0A6L7IVJ3</accession>
<dbReference type="Proteomes" id="UP000478463">
    <property type="component" value="Chromosome"/>
</dbReference>
<evidence type="ECO:0000313" key="3">
    <source>
        <dbReference type="Proteomes" id="UP000478463"/>
    </source>
</evidence>
<reference evidence="2 3" key="1">
    <citation type="submission" date="2020-10" db="EMBL/GenBank/DDBJ databases">
        <title>Eggerthella sp. nov., isolated from human feces.</title>
        <authorList>
            <person name="Yajun G."/>
        </authorList>
    </citation>
    <scope>NUCLEOTIDE SEQUENCE [LARGE SCALE GENOMIC DNA]</scope>
    <source>
        <strain evidence="2 3">HF-1101</strain>
    </source>
</reference>
<dbReference type="EMBL" id="CP063310">
    <property type="protein sequence ID" value="QOS69033.1"/>
    <property type="molecule type" value="Genomic_DNA"/>
</dbReference>
<dbReference type="InterPro" id="IPR019405">
    <property type="entry name" value="Lactonase_7-beta_prop"/>
</dbReference>
<dbReference type="AlphaFoldDB" id="A0A6L7IVJ3"/>
<proteinExistence type="inferred from homology"/>
<comment type="similarity">
    <text evidence="1">Belongs to the cycloisomerase 2 family.</text>
</comment>
<name>A0A6L7IVJ3_9ACTN</name>
<protein>
    <submittedName>
        <fullName evidence="2">Lactonase family protein</fullName>
    </submittedName>
</protein>
<dbReference type="InterPro" id="IPR050282">
    <property type="entry name" value="Cycloisomerase_2"/>
</dbReference>
<organism evidence="2 3">
    <name type="scientific">Eggerthella guodeyinii</name>
    <dbReference type="NCBI Taxonomy" id="2690837"/>
    <lineage>
        <taxon>Bacteria</taxon>
        <taxon>Bacillati</taxon>
        <taxon>Actinomycetota</taxon>
        <taxon>Coriobacteriia</taxon>
        <taxon>Eggerthellales</taxon>
        <taxon>Eggerthellaceae</taxon>
        <taxon>Eggerthella</taxon>
    </lineage>
</organism>
<dbReference type="KEGG" id="egd:GS424_004065"/>
<evidence type="ECO:0000256" key="1">
    <source>
        <dbReference type="ARBA" id="ARBA00005564"/>
    </source>
</evidence>
<dbReference type="SUPFAM" id="SSF50974">
    <property type="entry name" value="Nitrous oxide reductase, N-terminal domain"/>
    <property type="match status" value="1"/>
</dbReference>
<dbReference type="InterPro" id="IPR011045">
    <property type="entry name" value="N2O_reductase_N"/>
</dbReference>
<dbReference type="Pfam" id="PF10282">
    <property type="entry name" value="Lactonase"/>
    <property type="match status" value="1"/>
</dbReference>